<evidence type="ECO:0000256" key="10">
    <source>
        <dbReference type="ARBA" id="ARBA00047821"/>
    </source>
</evidence>
<comment type="subcellular location">
    <subcellularLocation>
        <location evidence="2">Cytoplasm</location>
    </subcellularLocation>
    <subcellularLocation>
        <location evidence="1">Nucleus</location>
    </subcellularLocation>
</comment>
<evidence type="ECO:0000256" key="5">
    <source>
        <dbReference type="ARBA" id="ARBA00015043"/>
    </source>
</evidence>
<comment type="catalytic activity">
    <reaction evidence="11">
        <text>N-terminal L-seryl-[histone H4] + acetyl-CoA = N-terminal N(alpha)-acetyl-L-seryl-[histone H4] + CoA + H(+)</text>
        <dbReference type="Rhea" id="RHEA:50596"/>
        <dbReference type="Rhea" id="RHEA-COMP:12740"/>
        <dbReference type="Rhea" id="RHEA-COMP:12743"/>
        <dbReference type="ChEBI" id="CHEBI:15378"/>
        <dbReference type="ChEBI" id="CHEBI:57287"/>
        <dbReference type="ChEBI" id="CHEBI:57288"/>
        <dbReference type="ChEBI" id="CHEBI:64738"/>
        <dbReference type="ChEBI" id="CHEBI:83690"/>
        <dbReference type="EC" id="2.3.1.257"/>
    </reaction>
</comment>
<comment type="caution">
    <text evidence="14">The sequence shown here is derived from an EMBL/GenBank/DDBJ whole genome shotgun (WGS) entry which is preliminary data.</text>
</comment>
<dbReference type="InterPro" id="IPR039949">
    <property type="entry name" value="NAA40"/>
</dbReference>
<reference evidence="14" key="1">
    <citation type="submission" date="2020-10" db="EMBL/GenBank/DDBJ databases">
        <title>Unveiling of a novel bifunctional photoreceptor, Dualchrome1, isolated from a cosmopolitan green alga.</title>
        <authorList>
            <person name="Suzuki S."/>
            <person name="Kawachi M."/>
        </authorList>
    </citation>
    <scope>NUCLEOTIDE SEQUENCE</scope>
    <source>
        <strain evidence="14">NIES 2893</strain>
    </source>
</reference>
<feature type="domain" description="N-acetyltransferase" evidence="13">
    <location>
        <begin position="157"/>
        <end position="302"/>
    </location>
</feature>
<dbReference type="GO" id="GO:0010485">
    <property type="term" value="F:histone H4 acetyltransferase activity"/>
    <property type="evidence" value="ECO:0007669"/>
    <property type="project" value="InterPro"/>
</dbReference>
<evidence type="ECO:0000256" key="9">
    <source>
        <dbReference type="ARBA" id="ARBA00023315"/>
    </source>
</evidence>
<dbReference type="GO" id="GO:0005634">
    <property type="term" value="C:nucleus"/>
    <property type="evidence" value="ECO:0007669"/>
    <property type="project" value="UniProtKB-SubCell"/>
</dbReference>
<keyword evidence="7 14" id="KW-0808">Transferase</keyword>
<evidence type="ECO:0000313" key="15">
    <source>
        <dbReference type="Proteomes" id="UP000660262"/>
    </source>
</evidence>
<dbReference type="PANTHER" id="PTHR20531">
    <property type="entry name" value="N-ALPHA-ACETYLTRANSFERASE 40"/>
    <property type="match status" value="1"/>
</dbReference>
<dbReference type="PANTHER" id="PTHR20531:SF1">
    <property type="entry name" value="N-ALPHA-ACETYLTRANSFERASE 40"/>
    <property type="match status" value="1"/>
</dbReference>
<keyword evidence="9" id="KW-0012">Acyltransferase</keyword>
<gene>
    <name evidence="14" type="ORF">PPROV_000774100</name>
</gene>
<evidence type="ECO:0000256" key="4">
    <source>
        <dbReference type="ARBA" id="ARBA00012950"/>
    </source>
</evidence>
<evidence type="ECO:0000256" key="6">
    <source>
        <dbReference type="ARBA" id="ARBA00022490"/>
    </source>
</evidence>
<dbReference type="OrthoDB" id="495500at2759"/>
<dbReference type="GO" id="GO:0005737">
    <property type="term" value="C:cytoplasm"/>
    <property type="evidence" value="ECO:0007669"/>
    <property type="project" value="UniProtKB-SubCell"/>
</dbReference>
<dbReference type="CDD" id="cd04301">
    <property type="entry name" value="NAT_SF"/>
    <property type="match status" value="1"/>
</dbReference>
<evidence type="ECO:0000256" key="7">
    <source>
        <dbReference type="ARBA" id="ARBA00022679"/>
    </source>
</evidence>
<dbReference type="InterPro" id="IPR016181">
    <property type="entry name" value="Acyl_CoA_acyltransferase"/>
</dbReference>
<dbReference type="EMBL" id="BNJQ01000023">
    <property type="protein sequence ID" value="GHP09004.1"/>
    <property type="molecule type" value="Genomic_DNA"/>
</dbReference>
<evidence type="ECO:0000256" key="12">
    <source>
        <dbReference type="SAM" id="MobiDB-lite"/>
    </source>
</evidence>
<dbReference type="Proteomes" id="UP000660262">
    <property type="component" value="Unassembled WGS sequence"/>
</dbReference>
<feature type="region of interest" description="Disordered" evidence="12">
    <location>
        <begin position="1"/>
        <end position="22"/>
    </location>
</feature>
<comment type="catalytic activity">
    <reaction evidence="10">
        <text>N-terminal L-seryl-[histone H2A] + acetyl-CoA = N-terminal N(alpha)-acetyl-L-seryl-[histone H2A] + CoA + H(+)</text>
        <dbReference type="Rhea" id="RHEA:50600"/>
        <dbReference type="Rhea" id="RHEA-COMP:12742"/>
        <dbReference type="Rhea" id="RHEA-COMP:12744"/>
        <dbReference type="ChEBI" id="CHEBI:15378"/>
        <dbReference type="ChEBI" id="CHEBI:57287"/>
        <dbReference type="ChEBI" id="CHEBI:57288"/>
        <dbReference type="ChEBI" id="CHEBI:64738"/>
        <dbReference type="ChEBI" id="CHEBI:83690"/>
        <dbReference type="EC" id="2.3.1.257"/>
    </reaction>
</comment>
<keyword evidence="6" id="KW-0963">Cytoplasm</keyword>
<evidence type="ECO:0000256" key="8">
    <source>
        <dbReference type="ARBA" id="ARBA00023242"/>
    </source>
</evidence>
<dbReference type="EC" id="2.3.1.257" evidence="4"/>
<organism evidence="14 15">
    <name type="scientific">Pycnococcus provasolii</name>
    <dbReference type="NCBI Taxonomy" id="41880"/>
    <lineage>
        <taxon>Eukaryota</taxon>
        <taxon>Viridiplantae</taxon>
        <taxon>Chlorophyta</taxon>
        <taxon>Pseudoscourfieldiophyceae</taxon>
        <taxon>Pseudoscourfieldiales</taxon>
        <taxon>Pycnococcaceae</taxon>
        <taxon>Pycnococcus</taxon>
    </lineage>
</organism>
<evidence type="ECO:0000256" key="3">
    <source>
        <dbReference type="ARBA" id="ARBA00008870"/>
    </source>
</evidence>
<evidence type="ECO:0000256" key="2">
    <source>
        <dbReference type="ARBA" id="ARBA00004496"/>
    </source>
</evidence>
<evidence type="ECO:0000256" key="11">
    <source>
        <dbReference type="ARBA" id="ARBA00049524"/>
    </source>
</evidence>
<name>A0A830HP98_9CHLO</name>
<keyword evidence="15" id="KW-1185">Reference proteome</keyword>
<evidence type="ECO:0000256" key="1">
    <source>
        <dbReference type="ARBA" id="ARBA00004123"/>
    </source>
</evidence>
<comment type="similarity">
    <text evidence="3">Belongs to the acetyltransferase family. NAA40 subfamily.</text>
</comment>
<evidence type="ECO:0000259" key="13">
    <source>
        <dbReference type="PROSITE" id="PS51186"/>
    </source>
</evidence>
<sequence length="392" mass="42828">MARSKKGSSHSARSLVKPAVPTSKRDFSSIMFANSVDPSSGMPLVSSLEESKNAIKRALVEPVAIAVPLTTEGGDDATADDTKPQQQTVVKLQNRDVSKLLAPAFLKLANHNIDADISFRAGALQPQERAWAFALVKRHSQRLFEQSGFGWDDQEQLAALCAPEARHLVVYGRVKDDEQTDPNAEDVRRPLAFASFRFTLEGEILRVVAGSPTLFITDIHVDASARRRGIGRRLVACMETMAHAVGMSCVHVAHLRHDALAASFAASTLKGYTPARFDMLGAEAEKRAAQNTEACVLAKALTSKSSLEQPKTAAWLAAPPAPMVESGWEAVPLEMDEPQSGDGNDEIDELFNELIDAFRERQGRDPTDDEVAMWRKQLQEHLEDGHGFVPVL</sequence>
<proteinExistence type="inferred from homology"/>
<keyword evidence="8" id="KW-0539">Nucleus</keyword>
<dbReference type="AlphaFoldDB" id="A0A830HP98"/>
<evidence type="ECO:0000313" key="14">
    <source>
        <dbReference type="EMBL" id="GHP09004.1"/>
    </source>
</evidence>
<dbReference type="Pfam" id="PF00583">
    <property type="entry name" value="Acetyltransf_1"/>
    <property type="match status" value="1"/>
</dbReference>
<protein>
    <recommendedName>
        <fullName evidence="5">N-alpha-acetyltransferase 40</fullName>
        <ecNumber evidence="4">2.3.1.257</ecNumber>
    </recommendedName>
</protein>
<accession>A0A830HP98</accession>
<dbReference type="GO" id="GO:1990189">
    <property type="term" value="F:protein N-terminal-serine acetyltransferase activity"/>
    <property type="evidence" value="ECO:0007669"/>
    <property type="project" value="UniProtKB-EC"/>
</dbReference>
<dbReference type="GO" id="GO:0043998">
    <property type="term" value="F:histone H2A acetyltransferase activity"/>
    <property type="evidence" value="ECO:0007669"/>
    <property type="project" value="InterPro"/>
</dbReference>
<dbReference type="InterPro" id="IPR000182">
    <property type="entry name" value="GNAT_dom"/>
</dbReference>
<dbReference type="Gene3D" id="3.40.630.30">
    <property type="match status" value="1"/>
</dbReference>
<dbReference type="PROSITE" id="PS51186">
    <property type="entry name" value="GNAT"/>
    <property type="match status" value="1"/>
</dbReference>
<dbReference type="SUPFAM" id="SSF55729">
    <property type="entry name" value="Acyl-CoA N-acyltransferases (Nat)"/>
    <property type="match status" value="1"/>
</dbReference>